<evidence type="ECO:0000256" key="4">
    <source>
        <dbReference type="ARBA" id="ARBA00022816"/>
    </source>
</evidence>
<comment type="subcellular location">
    <subcellularLocation>
        <location evidence="1">Nucleus</location>
        <location evidence="1">Nuclear pore complex</location>
    </subcellularLocation>
</comment>
<feature type="coiled-coil region" evidence="11">
    <location>
        <begin position="151"/>
        <end position="183"/>
    </location>
</feature>
<dbReference type="Pfam" id="PF07817">
    <property type="entry name" value="GLE1"/>
    <property type="match status" value="1"/>
</dbReference>
<dbReference type="PANTHER" id="PTHR12960:SF0">
    <property type="entry name" value="MRNA EXPORT FACTOR GLE1"/>
    <property type="match status" value="1"/>
</dbReference>
<comment type="similarity">
    <text evidence="2">Belongs to the GLE1 family.</text>
</comment>
<evidence type="ECO:0000256" key="11">
    <source>
        <dbReference type="SAM" id="Coils"/>
    </source>
</evidence>
<feature type="region of interest" description="Disordered" evidence="12">
    <location>
        <begin position="243"/>
        <end position="337"/>
    </location>
</feature>
<dbReference type="Proteomes" id="UP001437256">
    <property type="component" value="Unassembled WGS sequence"/>
</dbReference>
<evidence type="ECO:0000256" key="9">
    <source>
        <dbReference type="ARBA" id="ARBA00026227"/>
    </source>
</evidence>
<dbReference type="PANTHER" id="PTHR12960">
    <property type="entry name" value="GLE-1-RELATED"/>
    <property type="match status" value="1"/>
</dbReference>
<feature type="compositionally biased region" description="Basic and acidic residues" evidence="12">
    <location>
        <begin position="243"/>
        <end position="329"/>
    </location>
</feature>
<evidence type="ECO:0000256" key="8">
    <source>
        <dbReference type="ARBA" id="ARBA00023242"/>
    </source>
</evidence>
<evidence type="ECO:0000256" key="1">
    <source>
        <dbReference type="ARBA" id="ARBA00004567"/>
    </source>
</evidence>
<evidence type="ECO:0000256" key="3">
    <source>
        <dbReference type="ARBA" id="ARBA00022448"/>
    </source>
</evidence>
<dbReference type="InterPro" id="IPR012476">
    <property type="entry name" value="GLE1"/>
</dbReference>
<sequence>MRFSAPRSLSPSPVRKQVSSFLPKYQTLNTHYRARIKPPKKHSKRPHAPVTPPRRHTSTFGLNSDDEDDYDIDEDDSSDSYDTESGSTSDIDSVPSSDSDSDSFCYGSESEVPPPPPRTQLSASSRTTKEQRYVEDTIAAIRLRARHYDPYEEWEKEMRKESLRTARKEHESSQSRLHATQEELLVKEIERLSLLHAKEQSDVNASLEKFRLQYQQAEAKLREGLENRNKFLWDRIETSIKLDQEKAQAKWDEERRIKEAEEKRRREEEERQRREETQRRLEAEKKKREEEEARQKKEEEERKEREDKERREKEAKERADRLKAEESSRKQTGMTTPEEDWAKARGNLNIAKSQGTRVVKNDKAMKSTYLAGRRQIIPKVGQLTNDAEAIARVSAQLMQILVPSVSHPPPVYTALLSALAKAFILQAETEVTAEKRSVEPLAQVAFNCLDTLQGFPEVFFAKIVQRVGGWAIPVYVLPPTDYDGRPWTDVAEKKKVMGYREGETETEYSDRVMGVMRLYFAILKIVPKRGPLGGMWQMTRVWAWMARVVSDRVLLESPVGVGVLHVALETLGADARQIWGAQFVKLLSLLYEGATKGLGNGKLMGGETPSGIAARSRVRFEIENIMTGSDGGRLAAPQPGRFNSPVDPGFNLGHGR</sequence>
<keyword evidence="5" id="KW-0653">Protein transport</keyword>
<feature type="compositionally biased region" description="Low complexity" evidence="12">
    <location>
        <begin position="83"/>
        <end position="98"/>
    </location>
</feature>
<feature type="region of interest" description="Disordered" evidence="12">
    <location>
        <begin position="629"/>
        <end position="656"/>
    </location>
</feature>
<keyword evidence="3" id="KW-0813">Transport</keyword>
<accession>A0ABR3A9J9</accession>
<evidence type="ECO:0000256" key="2">
    <source>
        <dbReference type="ARBA" id="ARBA00011056"/>
    </source>
</evidence>
<dbReference type="Gene3D" id="1.25.40.510">
    <property type="entry name" value="GLE1-like"/>
    <property type="match status" value="1"/>
</dbReference>
<evidence type="ECO:0000256" key="10">
    <source>
        <dbReference type="ARBA" id="ARBA00029983"/>
    </source>
</evidence>
<evidence type="ECO:0000313" key="14">
    <source>
        <dbReference type="Proteomes" id="UP001437256"/>
    </source>
</evidence>
<keyword evidence="6" id="KW-0811">Translocation</keyword>
<feature type="compositionally biased region" description="Acidic residues" evidence="12">
    <location>
        <begin position="64"/>
        <end position="82"/>
    </location>
</feature>
<feature type="region of interest" description="Disordered" evidence="12">
    <location>
        <begin position="1"/>
        <end position="133"/>
    </location>
</feature>
<feature type="compositionally biased region" description="Basic residues" evidence="12">
    <location>
        <begin position="32"/>
        <end position="57"/>
    </location>
</feature>
<keyword evidence="7" id="KW-0906">Nuclear pore complex</keyword>
<evidence type="ECO:0000256" key="6">
    <source>
        <dbReference type="ARBA" id="ARBA00023010"/>
    </source>
</evidence>
<organism evidence="13 14">
    <name type="scientific">Marasmius tenuissimus</name>
    <dbReference type="NCBI Taxonomy" id="585030"/>
    <lineage>
        <taxon>Eukaryota</taxon>
        <taxon>Fungi</taxon>
        <taxon>Dikarya</taxon>
        <taxon>Basidiomycota</taxon>
        <taxon>Agaricomycotina</taxon>
        <taxon>Agaricomycetes</taxon>
        <taxon>Agaricomycetidae</taxon>
        <taxon>Agaricales</taxon>
        <taxon>Marasmiineae</taxon>
        <taxon>Marasmiaceae</taxon>
        <taxon>Marasmius</taxon>
    </lineage>
</organism>
<keyword evidence="11" id="KW-0175">Coiled coil</keyword>
<evidence type="ECO:0000256" key="12">
    <source>
        <dbReference type="SAM" id="MobiDB-lite"/>
    </source>
</evidence>
<keyword evidence="8" id="KW-0539">Nucleus</keyword>
<name>A0ABR3A9J9_9AGAR</name>
<evidence type="ECO:0000313" key="13">
    <source>
        <dbReference type="EMBL" id="KAL0069669.1"/>
    </source>
</evidence>
<evidence type="ECO:0000256" key="7">
    <source>
        <dbReference type="ARBA" id="ARBA00023132"/>
    </source>
</evidence>
<reference evidence="13 14" key="1">
    <citation type="submission" date="2024-05" db="EMBL/GenBank/DDBJ databases">
        <title>A draft genome resource for the thread blight pathogen Marasmius tenuissimus strain MS-2.</title>
        <authorList>
            <person name="Yulfo-Soto G.E."/>
            <person name="Baruah I.K."/>
            <person name="Amoako-Attah I."/>
            <person name="Bukari Y."/>
            <person name="Meinhardt L.W."/>
            <person name="Bailey B.A."/>
            <person name="Cohen S.P."/>
        </authorList>
    </citation>
    <scope>NUCLEOTIDE SEQUENCE [LARGE SCALE GENOMIC DNA]</scope>
    <source>
        <strain evidence="13 14">MS-2</strain>
    </source>
</reference>
<keyword evidence="4" id="KW-0509">mRNA transport</keyword>
<dbReference type="InterPro" id="IPR038506">
    <property type="entry name" value="GLE1-like_sf"/>
</dbReference>
<gene>
    <name evidence="13" type="primary">GLE1</name>
    <name evidence="13" type="ORF">AAF712_003327</name>
</gene>
<protein>
    <recommendedName>
        <fullName evidence="9">mRNA export factor GLE1</fullName>
    </recommendedName>
    <alternativeName>
        <fullName evidence="10">Nucleoporin GLE1</fullName>
    </alternativeName>
</protein>
<keyword evidence="14" id="KW-1185">Reference proteome</keyword>
<evidence type="ECO:0000256" key="5">
    <source>
        <dbReference type="ARBA" id="ARBA00022927"/>
    </source>
</evidence>
<proteinExistence type="inferred from homology"/>
<dbReference type="EMBL" id="JBBXMP010000011">
    <property type="protein sequence ID" value="KAL0069669.1"/>
    <property type="molecule type" value="Genomic_DNA"/>
</dbReference>
<comment type="caution">
    <text evidence="13">The sequence shown here is derived from an EMBL/GenBank/DDBJ whole genome shotgun (WGS) entry which is preliminary data.</text>
</comment>